<dbReference type="InParanoid" id="E8MYZ9"/>
<dbReference type="AlphaFoldDB" id="E8MYZ9"/>
<dbReference type="Proteomes" id="UP000008922">
    <property type="component" value="Chromosome"/>
</dbReference>
<dbReference type="InterPro" id="IPR036249">
    <property type="entry name" value="Thioredoxin-like_sf"/>
</dbReference>
<dbReference type="EMBL" id="AP012029">
    <property type="protein sequence ID" value="BAJ62142.1"/>
    <property type="molecule type" value="Genomic_DNA"/>
</dbReference>
<reference evidence="2 3" key="1">
    <citation type="submission" date="2010-12" db="EMBL/GenBank/DDBJ databases">
        <title>Whole genome sequence of Anaerolinea thermophila UNI-1.</title>
        <authorList>
            <person name="Narita-Yamada S."/>
            <person name="Kishi E."/>
            <person name="Watanabe Y."/>
            <person name="Takasaki K."/>
            <person name="Ankai A."/>
            <person name="Oguchi A."/>
            <person name="Fukui S."/>
            <person name="Takahashi M."/>
            <person name="Yashiro I."/>
            <person name="Hosoyama A."/>
            <person name="Sekiguchi Y."/>
            <person name="Hanada S."/>
            <person name="Fujita N."/>
        </authorList>
    </citation>
    <scope>NUCLEOTIDE SEQUENCE [LARGE SCALE GENOMIC DNA]</scope>
    <source>
        <strain evidence="3">DSM 14523 / JCM 11388 / NBRC 100420 / UNI-1</strain>
    </source>
</reference>
<dbReference type="KEGG" id="atm:ANT_01080"/>
<dbReference type="NCBIfam" id="TIGR02174">
    <property type="entry name" value="CXXU_selWTH"/>
    <property type="match status" value="1"/>
</dbReference>
<accession>E8MYZ9</accession>
<evidence type="ECO:0000313" key="3">
    <source>
        <dbReference type="Proteomes" id="UP000008922"/>
    </source>
</evidence>
<name>E8MYZ9_ANATU</name>
<evidence type="ECO:0000256" key="1">
    <source>
        <dbReference type="ARBA" id="ARBA00023284"/>
    </source>
</evidence>
<gene>
    <name evidence="2" type="ordered locus">ANT_01080</name>
</gene>
<dbReference type="STRING" id="926569.ANT_01080"/>
<keyword evidence="1" id="KW-0676">Redox-active center</keyword>
<proteinExistence type="predicted"/>
<evidence type="ECO:0000313" key="2">
    <source>
        <dbReference type="EMBL" id="BAJ62142.1"/>
    </source>
</evidence>
<organism evidence="2 3">
    <name type="scientific">Anaerolinea thermophila (strain DSM 14523 / JCM 11388 / NBRC 100420 / UNI-1)</name>
    <dbReference type="NCBI Taxonomy" id="926569"/>
    <lineage>
        <taxon>Bacteria</taxon>
        <taxon>Bacillati</taxon>
        <taxon>Chloroflexota</taxon>
        <taxon>Anaerolineae</taxon>
        <taxon>Anaerolineales</taxon>
        <taxon>Anaerolineaceae</taxon>
        <taxon>Anaerolinea</taxon>
    </lineage>
</organism>
<sequence length="59" mass="6682">MLKKYEPEIERLTLIPSDGGRFEVEVNGRLVYSKLKTGRHAEPGEVAEQIQTILEKGQV</sequence>
<dbReference type="Pfam" id="PF10262">
    <property type="entry name" value="Rdx"/>
    <property type="match status" value="1"/>
</dbReference>
<dbReference type="InterPro" id="IPR011893">
    <property type="entry name" value="Selenoprotein_Rdx-typ"/>
</dbReference>
<dbReference type="eggNOG" id="COG3526">
    <property type="taxonomic scope" value="Bacteria"/>
</dbReference>
<evidence type="ECO:0008006" key="4">
    <source>
        <dbReference type="Google" id="ProtNLM"/>
    </source>
</evidence>
<dbReference type="Gene3D" id="3.40.30.10">
    <property type="entry name" value="Glutaredoxin"/>
    <property type="match status" value="1"/>
</dbReference>
<keyword evidence="3" id="KW-1185">Reference proteome</keyword>
<dbReference type="SUPFAM" id="SSF52833">
    <property type="entry name" value="Thioredoxin-like"/>
    <property type="match status" value="1"/>
</dbReference>
<dbReference type="HOGENOM" id="CLU_068510_5_3_0"/>
<protein>
    <recommendedName>
        <fullName evidence="4">SelT/SelW/SelH family protein</fullName>
    </recommendedName>
</protein>